<name>A0A1G7JRY8_9SPHI</name>
<evidence type="ECO:0000313" key="1">
    <source>
        <dbReference type="EMBL" id="SDF27683.1"/>
    </source>
</evidence>
<dbReference type="STRING" id="1391627.SAMN05216464_11596"/>
<dbReference type="EMBL" id="FNAI01000015">
    <property type="protein sequence ID" value="SDF27683.1"/>
    <property type="molecule type" value="Genomic_DNA"/>
</dbReference>
<accession>A0A1G7JRY8</accession>
<dbReference type="Proteomes" id="UP000199072">
    <property type="component" value="Unassembled WGS sequence"/>
</dbReference>
<reference evidence="1 2" key="1">
    <citation type="submission" date="2016-10" db="EMBL/GenBank/DDBJ databases">
        <authorList>
            <person name="de Groot N.N."/>
        </authorList>
    </citation>
    <scope>NUCLEOTIDE SEQUENCE [LARGE SCALE GENOMIC DNA]</scope>
    <source>
        <strain evidence="1 2">47C3B</strain>
    </source>
</reference>
<protein>
    <submittedName>
        <fullName evidence="1">Uncharacterized protein</fullName>
    </submittedName>
</protein>
<sequence>MKTLTDYTGPFPVITLVGTDFLVNACTMQLIEAADPSNKIDYFDMIDLQDHLELVYDTSTKSIYQGRWDQYHEKDNTQLFWLRPFGAMDPAGMNELMDHVKPGWRSTYSNDWPVVSLAGTDFYADDQLSSFRQKDNPWNQIHFHEVMQVNGQSVVYLDTRVLNVPFPHELDIYAPPEQLPEHTVFAVVPSGPELAVMLNEARATQIPEPDLYSLSPQRKGR</sequence>
<dbReference type="RefSeq" id="WP_091154241.1">
    <property type="nucleotide sequence ID" value="NZ_FNAI01000015.1"/>
</dbReference>
<proteinExistence type="predicted"/>
<dbReference type="AlphaFoldDB" id="A0A1G7JRY8"/>
<dbReference type="OrthoDB" id="798680at2"/>
<gene>
    <name evidence="1" type="ORF">SAMN05216464_11596</name>
</gene>
<evidence type="ECO:0000313" key="2">
    <source>
        <dbReference type="Proteomes" id="UP000199072"/>
    </source>
</evidence>
<keyword evidence="2" id="KW-1185">Reference proteome</keyword>
<organism evidence="1 2">
    <name type="scientific">Mucilaginibacter pineti</name>
    <dbReference type="NCBI Taxonomy" id="1391627"/>
    <lineage>
        <taxon>Bacteria</taxon>
        <taxon>Pseudomonadati</taxon>
        <taxon>Bacteroidota</taxon>
        <taxon>Sphingobacteriia</taxon>
        <taxon>Sphingobacteriales</taxon>
        <taxon>Sphingobacteriaceae</taxon>
        <taxon>Mucilaginibacter</taxon>
    </lineage>
</organism>